<dbReference type="Pfam" id="PF00775">
    <property type="entry name" value="Dioxygenase_C"/>
    <property type="match status" value="1"/>
</dbReference>
<evidence type="ECO:0000259" key="7">
    <source>
        <dbReference type="Pfam" id="PF00775"/>
    </source>
</evidence>
<dbReference type="EMBL" id="GG699020">
    <property type="protein sequence ID" value="EEU33565.1"/>
    <property type="molecule type" value="Genomic_DNA"/>
</dbReference>
<dbReference type="HOGENOM" id="CLU_046727_2_0_1"/>
<dbReference type="InterPro" id="IPR007535">
    <property type="entry name" value="Catechol_dOase_N"/>
</dbReference>
<evidence type="ECO:0000313" key="9">
    <source>
        <dbReference type="EMBL" id="EEU33565.1"/>
    </source>
</evidence>
<dbReference type="KEGG" id="nhe:NECHADRAFT_89356"/>
<gene>
    <name evidence="9" type="ORF">NECHADRAFT_89356</name>
</gene>
<dbReference type="PANTHER" id="PTHR33711">
    <property type="entry name" value="DIOXYGENASE, PUTATIVE (AFU_ORTHOLOGUE AFUA_2G02910)-RELATED"/>
    <property type="match status" value="1"/>
</dbReference>
<dbReference type="GO" id="GO:0008199">
    <property type="term" value="F:ferric iron binding"/>
    <property type="evidence" value="ECO:0007669"/>
    <property type="project" value="InterPro"/>
</dbReference>
<feature type="domain" description="Intradiol ring-cleavage dioxygenases" evidence="7">
    <location>
        <begin position="209"/>
        <end position="358"/>
    </location>
</feature>
<keyword evidence="4" id="KW-0223">Dioxygenase</keyword>
<proteinExistence type="inferred from homology"/>
<feature type="domain" description="Catechol dioxygenase N-terminal" evidence="8">
    <location>
        <begin position="115"/>
        <end position="186"/>
    </location>
</feature>
<dbReference type="SUPFAM" id="SSF49482">
    <property type="entry name" value="Aromatic compound dioxygenase"/>
    <property type="match status" value="1"/>
</dbReference>
<dbReference type="eggNOG" id="ENOG502QWDJ">
    <property type="taxonomic scope" value="Eukaryota"/>
</dbReference>
<dbReference type="Pfam" id="PF04444">
    <property type="entry name" value="Dioxygenase_N"/>
    <property type="match status" value="1"/>
</dbReference>
<name>C7ZQY9_FUSV7</name>
<evidence type="ECO:0008006" key="11">
    <source>
        <dbReference type="Google" id="ProtNLM"/>
    </source>
</evidence>
<dbReference type="GO" id="GO:0018576">
    <property type="term" value="F:catechol 1,2-dioxygenase activity"/>
    <property type="evidence" value="ECO:0007669"/>
    <property type="project" value="InterPro"/>
</dbReference>
<keyword evidence="6" id="KW-0408">Iron</keyword>
<dbReference type="InterPro" id="IPR050770">
    <property type="entry name" value="Intradiol_RC_Dioxygenase"/>
</dbReference>
<keyword evidence="5" id="KW-0560">Oxidoreductase</keyword>
<dbReference type="AlphaFoldDB" id="C7ZQY9"/>
<accession>C7ZQY9</accession>
<evidence type="ECO:0000256" key="1">
    <source>
        <dbReference type="ARBA" id="ARBA00001965"/>
    </source>
</evidence>
<reference evidence="9 10" key="1">
    <citation type="journal article" date="2009" name="PLoS Genet.">
        <title>The genome of Nectria haematococca: contribution of supernumerary chromosomes to gene expansion.</title>
        <authorList>
            <person name="Coleman J.J."/>
            <person name="Rounsley S.D."/>
            <person name="Rodriguez-Carres M."/>
            <person name="Kuo A."/>
            <person name="Wasmann C.C."/>
            <person name="Grimwood J."/>
            <person name="Schmutz J."/>
            <person name="Taga M."/>
            <person name="White G.J."/>
            <person name="Zhou S."/>
            <person name="Schwartz D.C."/>
            <person name="Freitag M."/>
            <person name="Ma L.J."/>
            <person name="Danchin E.G."/>
            <person name="Henrissat B."/>
            <person name="Coutinho P.M."/>
            <person name="Nelson D.R."/>
            <person name="Straney D."/>
            <person name="Napoli C.A."/>
            <person name="Barker B.M."/>
            <person name="Gribskov M."/>
            <person name="Rep M."/>
            <person name="Kroken S."/>
            <person name="Molnar I."/>
            <person name="Rensing C."/>
            <person name="Kennell J.C."/>
            <person name="Zamora J."/>
            <person name="Farman M.L."/>
            <person name="Selker E.U."/>
            <person name="Salamov A."/>
            <person name="Shapiro H."/>
            <person name="Pangilinan J."/>
            <person name="Lindquist E."/>
            <person name="Lamers C."/>
            <person name="Grigoriev I.V."/>
            <person name="Geiser D.M."/>
            <person name="Covert S.F."/>
            <person name="Temporini E."/>
            <person name="Vanetten H.D."/>
        </authorList>
    </citation>
    <scope>NUCLEOTIDE SEQUENCE [LARGE SCALE GENOMIC DNA]</scope>
    <source>
        <strain evidence="10">ATCC MYA-4622 / CBS 123669 / FGSC 9596 / NRRL 45880 / 77-13-4</strain>
    </source>
</reference>
<dbReference type="Proteomes" id="UP000005206">
    <property type="component" value="Unassembled WGS sequence"/>
</dbReference>
<keyword evidence="10" id="KW-1185">Reference proteome</keyword>
<dbReference type="InterPro" id="IPR015889">
    <property type="entry name" value="Intradiol_dOase_core"/>
</dbReference>
<dbReference type="RefSeq" id="XP_003039278.1">
    <property type="nucleotide sequence ID" value="XM_003039232.1"/>
</dbReference>
<comment type="similarity">
    <text evidence="2">Belongs to the intradiol ring-cleavage dioxygenase family.</text>
</comment>
<comment type="cofactor">
    <cofactor evidence="1">
        <name>Fe(3+)</name>
        <dbReference type="ChEBI" id="CHEBI:29034"/>
    </cofactor>
</comment>
<protein>
    <recommendedName>
        <fullName evidence="11">Intradiol ring-cleavage dioxygenases domain-containing protein</fullName>
    </recommendedName>
</protein>
<sequence length="440" mass="49078">MSRAVRPYIFIYVKPAVSFGRSVLLKQRITRLAFPYYMSSHVVFLDNTHRAIPTSGGVARHPLLAHPTFRHIHNSPTAGVQVTISHTRPDIPPLKDLTTENITENVVAINSTCKDPRTRFLFERLAHHLHDFARETRLSTAEWEAAIQFLTSTGKIYSDTRQELILLSNILGLSLLVDSIDHPKPPTSTEGTILGPFHANGAENVASGETISHDPEGEPLLVVCSVRDSQGNPLTDIEVDVWETDSKGFYDMQYADREGFDNRAILHSDPQGKFHFKAIVPVLYPIPDDGPVGQLLKVLGRHPYRPSHIHFKFKKASYDPLITALYLRGDPYETSDAIFGVKESLVVDLTKVSKTPGFAEIYGVSGNTKLLQYDFILVSETEVAALRHAKALKSAGTLGTGLKPWPIRDLCAGRRAWGIVLENIDSKRHVYSIYKCPTRL</sequence>
<dbReference type="PANTHER" id="PTHR33711:SF7">
    <property type="entry name" value="INTRADIOL RING-CLEAVAGE DIOXYGENASES DOMAIN-CONTAINING PROTEIN-RELATED"/>
    <property type="match status" value="1"/>
</dbReference>
<evidence type="ECO:0000256" key="4">
    <source>
        <dbReference type="ARBA" id="ARBA00022964"/>
    </source>
</evidence>
<dbReference type="InParanoid" id="C7ZQY9"/>
<dbReference type="GeneID" id="9666809"/>
<evidence type="ECO:0000256" key="6">
    <source>
        <dbReference type="ARBA" id="ARBA00023004"/>
    </source>
</evidence>
<evidence type="ECO:0000259" key="8">
    <source>
        <dbReference type="Pfam" id="PF04444"/>
    </source>
</evidence>
<evidence type="ECO:0000256" key="5">
    <source>
        <dbReference type="ARBA" id="ARBA00023002"/>
    </source>
</evidence>
<evidence type="ECO:0000256" key="3">
    <source>
        <dbReference type="ARBA" id="ARBA00022723"/>
    </source>
</evidence>
<organism evidence="9 10">
    <name type="scientific">Fusarium vanettenii (strain ATCC MYA-4622 / CBS 123669 / FGSC 9596 / NRRL 45880 / 77-13-4)</name>
    <name type="common">Fusarium solani subsp. pisi</name>
    <dbReference type="NCBI Taxonomy" id="660122"/>
    <lineage>
        <taxon>Eukaryota</taxon>
        <taxon>Fungi</taxon>
        <taxon>Dikarya</taxon>
        <taxon>Ascomycota</taxon>
        <taxon>Pezizomycotina</taxon>
        <taxon>Sordariomycetes</taxon>
        <taxon>Hypocreomycetidae</taxon>
        <taxon>Hypocreales</taxon>
        <taxon>Nectriaceae</taxon>
        <taxon>Fusarium</taxon>
        <taxon>Fusarium solani species complex</taxon>
        <taxon>Fusarium vanettenii</taxon>
    </lineage>
</organism>
<evidence type="ECO:0000313" key="10">
    <source>
        <dbReference type="Proteomes" id="UP000005206"/>
    </source>
</evidence>
<dbReference type="GO" id="GO:0009712">
    <property type="term" value="P:catechol-containing compound metabolic process"/>
    <property type="evidence" value="ECO:0007669"/>
    <property type="project" value="InterPro"/>
</dbReference>
<dbReference type="Gene3D" id="2.60.130.10">
    <property type="entry name" value="Aromatic compound dioxygenase"/>
    <property type="match status" value="1"/>
</dbReference>
<keyword evidence="3" id="KW-0479">Metal-binding</keyword>
<dbReference type="OMA" id="RCVMRSD"/>
<dbReference type="VEuPathDB" id="FungiDB:NECHADRAFT_89356"/>
<dbReference type="OrthoDB" id="5238185at2759"/>
<evidence type="ECO:0000256" key="2">
    <source>
        <dbReference type="ARBA" id="ARBA00007825"/>
    </source>
</evidence>
<dbReference type="InterPro" id="IPR000627">
    <property type="entry name" value="Intradiol_dOase_C"/>
</dbReference>